<reference evidence="1 2" key="1">
    <citation type="journal article" date="2021" name="BMC Biol.">
        <title>Horizontally acquired antibacterial genes associated with adaptive radiation of ladybird beetles.</title>
        <authorList>
            <person name="Li H.S."/>
            <person name="Tang X.F."/>
            <person name="Huang Y.H."/>
            <person name="Xu Z.Y."/>
            <person name="Chen M.L."/>
            <person name="Du X.Y."/>
            <person name="Qiu B.Y."/>
            <person name="Chen P.T."/>
            <person name="Zhang W."/>
            <person name="Slipinski A."/>
            <person name="Escalona H.E."/>
            <person name="Waterhouse R.M."/>
            <person name="Zwick A."/>
            <person name="Pang H."/>
        </authorList>
    </citation>
    <scope>NUCLEOTIDE SEQUENCE [LARGE SCALE GENOMIC DNA]</scope>
    <source>
        <strain evidence="1">SYSU2018</strain>
    </source>
</reference>
<proteinExistence type="predicted"/>
<sequence>MSLANPATMVSQAYECATMEEMTAASILVQSIEENKEFPLFDKMICNVPLSPIRKIVIKSNILLNQKVVN</sequence>
<evidence type="ECO:0000313" key="2">
    <source>
        <dbReference type="Proteomes" id="UP001516400"/>
    </source>
</evidence>
<dbReference type="Proteomes" id="UP001516400">
    <property type="component" value="Unassembled WGS sequence"/>
</dbReference>
<accession>A0ABD2NVP5</accession>
<protein>
    <submittedName>
        <fullName evidence="1">Uncharacterized protein</fullName>
    </submittedName>
</protein>
<name>A0ABD2NVP5_9CUCU</name>
<dbReference type="EMBL" id="JABFTP020000144">
    <property type="protein sequence ID" value="KAL3282719.1"/>
    <property type="molecule type" value="Genomic_DNA"/>
</dbReference>
<keyword evidence="2" id="KW-1185">Reference proteome</keyword>
<gene>
    <name evidence="1" type="ORF">HHI36_005891</name>
</gene>
<comment type="caution">
    <text evidence="1">The sequence shown here is derived from an EMBL/GenBank/DDBJ whole genome shotgun (WGS) entry which is preliminary data.</text>
</comment>
<evidence type="ECO:0000313" key="1">
    <source>
        <dbReference type="EMBL" id="KAL3282719.1"/>
    </source>
</evidence>
<organism evidence="1 2">
    <name type="scientific">Cryptolaemus montrouzieri</name>
    <dbReference type="NCBI Taxonomy" id="559131"/>
    <lineage>
        <taxon>Eukaryota</taxon>
        <taxon>Metazoa</taxon>
        <taxon>Ecdysozoa</taxon>
        <taxon>Arthropoda</taxon>
        <taxon>Hexapoda</taxon>
        <taxon>Insecta</taxon>
        <taxon>Pterygota</taxon>
        <taxon>Neoptera</taxon>
        <taxon>Endopterygota</taxon>
        <taxon>Coleoptera</taxon>
        <taxon>Polyphaga</taxon>
        <taxon>Cucujiformia</taxon>
        <taxon>Coccinelloidea</taxon>
        <taxon>Coccinellidae</taxon>
        <taxon>Scymninae</taxon>
        <taxon>Scymnini</taxon>
        <taxon>Cryptolaemus</taxon>
    </lineage>
</organism>
<dbReference type="AlphaFoldDB" id="A0ABD2NVP5"/>